<dbReference type="AlphaFoldDB" id="S9XBM4"/>
<organism evidence="3 4">
    <name type="scientific">Schizosaccharomyces cryophilus (strain OY26 / ATCC MYA-4695 / CBS 11777 / NBRC 106824 / NRRL Y48691)</name>
    <name type="common">Fission yeast</name>
    <dbReference type="NCBI Taxonomy" id="653667"/>
    <lineage>
        <taxon>Eukaryota</taxon>
        <taxon>Fungi</taxon>
        <taxon>Dikarya</taxon>
        <taxon>Ascomycota</taxon>
        <taxon>Taphrinomycotina</taxon>
        <taxon>Schizosaccharomycetes</taxon>
        <taxon>Schizosaccharomycetales</taxon>
        <taxon>Schizosaccharomycetaceae</taxon>
        <taxon>Schizosaccharomyces</taxon>
    </lineage>
</organism>
<gene>
    <name evidence="3" type="ORF">SPOG_02382</name>
</gene>
<accession>S9XBM4</accession>
<dbReference type="HOGENOM" id="CLU_098039_0_0_1"/>
<dbReference type="GeneID" id="25036705"/>
<evidence type="ECO:0000313" key="4">
    <source>
        <dbReference type="Proteomes" id="UP000015464"/>
    </source>
</evidence>
<dbReference type="OrthoDB" id="10661391at2759"/>
<dbReference type="RefSeq" id="XP_013023777.1">
    <property type="nucleotide sequence ID" value="XM_013168323.1"/>
</dbReference>
<dbReference type="Proteomes" id="UP000015464">
    <property type="component" value="Unassembled WGS sequence"/>
</dbReference>
<feature type="transmembrane region" description="Helical" evidence="2">
    <location>
        <begin position="122"/>
        <end position="139"/>
    </location>
</feature>
<reference evidence="3 4" key="1">
    <citation type="journal article" date="2011" name="Science">
        <title>Comparative functional genomics of the fission yeasts.</title>
        <authorList>
            <person name="Rhind N."/>
            <person name="Chen Z."/>
            <person name="Yassour M."/>
            <person name="Thompson D.A."/>
            <person name="Haas B.J."/>
            <person name="Habib N."/>
            <person name="Wapinski I."/>
            <person name="Roy S."/>
            <person name="Lin M.F."/>
            <person name="Heiman D.I."/>
            <person name="Young S.K."/>
            <person name="Furuya K."/>
            <person name="Guo Y."/>
            <person name="Pidoux A."/>
            <person name="Chen H.M."/>
            <person name="Robbertse B."/>
            <person name="Goldberg J.M."/>
            <person name="Aoki K."/>
            <person name="Bayne E.H."/>
            <person name="Berlin A.M."/>
            <person name="Desjardins C.A."/>
            <person name="Dobbs E."/>
            <person name="Dukaj L."/>
            <person name="Fan L."/>
            <person name="FitzGerald M.G."/>
            <person name="French C."/>
            <person name="Gujja S."/>
            <person name="Hansen K."/>
            <person name="Keifenheim D."/>
            <person name="Levin J.Z."/>
            <person name="Mosher R.A."/>
            <person name="Mueller C.A."/>
            <person name="Pfiffner J."/>
            <person name="Priest M."/>
            <person name="Russ C."/>
            <person name="Smialowska A."/>
            <person name="Swoboda P."/>
            <person name="Sykes S.M."/>
            <person name="Vaughn M."/>
            <person name="Vengrova S."/>
            <person name="Yoder R."/>
            <person name="Zeng Q."/>
            <person name="Allshire R."/>
            <person name="Baulcombe D."/>
            <person name="Birren B.W."/>
            <person name="Brown W."/>
            <person name="Ekwall K."/>
            <person name="Kellis M."/>
            <person name="Leatherwood J."/>
            <person name="Levin H."/>
            <person name="Margalit H."/>
            <person name="Martienssen R."/>
            <person name="Nieduszynski C.A."/>
            <person name="Spatafora J.W."/>
            <person name="Friedman N."/>
            <person name="Dalgaard J.Z."/>
            <person name="Baumann P."/>
            <person name="Niki H."/>
            <person name="Regev A."/>
            <person name="Nusbaum C."/>
        </authorList>
    </citation>
    <scope>NUCLEOTIDE SEQUENCE [LARGE SCALE GENOMIC DNA]</scope>
    <source>
        <strain evidence="4">OY26 / ATCC MYA-4695 / CBS 11777 / NBRC 106824 / NRRL Y48691</strain>
    </source>
</reference>
<feature type="transmembrane region" description="Helical" evidence="2">
    <location>
        <begin position="151"/>
        <end position="180"/>
    </location>
</feature>
<keyword evidence="2" id="KW-0472">Membrane</keyword>
<feature type="transmembrane region" description="Helical" evidence="2">
    <location>
        <begin position="221"/>
        <end position="238"/>
    </location>
</feature>
<keyword evidence="2" id="KW-1133">Transmembrane helix</keyword>
<dbReference type="EMBL" id="KE546991">
    <property type="protein sequence ID" value="EPY51206.1"/>
    <property type="molecule type" value="Genomic_DNA"/>
</dbReference>
<evidence type="ECO:0000313" key="3">
    <source>
        <dbReference type="EMBL" id="EPY51206.1"/>
    </source>
</evidence>
<protein>
    <submittedName>
        <fullName evidence="3">Uncharacterized protein</fullName>
    </submittedName>
</protein>
<keyword evidence="4" id="KW-1185">Reference proteome</keyword>
<proteinExistence type="predicted"/>
<feature type="compositionally biased region" description="Low complexity" evidence="1">
    <location>
        <begin position="30"/>
        <end position="39"/>
    </location>
</feature>
<evidence type="ECO:0000256" key="1">
    <source>
        <dbReference type="SAM" id="MobiDB-lite"/>
    </source>
</evidence>
<keyword evidence="2" id="KW-0812">Transmembrane</keyword>
<sequence length="288" mass="32794">MSGKESRGLQDPPAYNQANVDKVDLESGRPLNKPNVIKKPPNPTSHKISERRKSGMAESGYFDAFSTEYSNRFMELRNYYLPRNVVVKCFPLYILANFFMVLVGIFVVYFVFFYSWVSSDSFFSVVLIPSFILMVLLCCNPRFYVYGVGLFSILVIIGVYFISSIALGLFCTIIGLIPAIGRFVRNFFKYLEYCNVQDVQESFGFYAGAFVRKLFSSGSNFAYIIIASICGLLFDLFIEFCSLEVERLNENTNLPGLSRYQIRDDVLLPRSTTMNEAIELQNNSTTQS</sequence>
<evidence type="ECO:0000256" key="2">
    <source>
        <dbReference type="SAM" id="Phobius"/>
    </source>
</evidence>
<feature type="region of interest" description="Disordered" evidence="1">
    <location>
        <begin position="1"/>
        <end position="53"/>
    </location>
</feature>
<feature type="transmembrane region" description="Helical" evidence="2">
    <location>
        <begin position="92"/>
        <end position="116"/>
    </location>
</feature>
<name>S9XBM4_SCHCR</name>